<keyword evidence="5" id="KW-1185">Reference proteome</keyword>
<reference evidence="4" key="2">
    <citation type="journal article" date="2020" name="Microorganisms">
        <title>Osmotic Adaptation and Compatible Solute Biosynthesis of Phototrophic Bacteria as Revealed from Genome Analyses.</title>
        <authorList>
            <person name="Imhoff J.F."/>
            <person name="Rahn T."/>
            <person name="Kunzel S."/>
            <person name="Keller A."/>
            <person name="Neulinger S.C."/>
        </authorList>
    </citation>
    <scope>NUCLEOTIDE SEQUENCE</scope>
    <source>
        <strain evidence="4">DSM 4395</strain>
    </source>
</reference>
<dbReference type="NCBIfam" id="NF040894">
    <property type="entry name" value="puhB_PGC"/>
    <property type="match status" value="1"/>
</dbReference>
<dbReference type="EMBL" id="NHSF01000070">
    <property type="protein sequence ID" value="MBK5931856.1"/>
    <property type="molecule type" value="Genomic_DNA"/>
</dbReference>
<dbReference type="InterPro" id="IPR005182">
    <property type="entry name" value="YdbS-like_PH"/>
</dbReference>
<evidence type="ECO:0000313" key="5">
    <source>
        <dbReference type="Proteomes" id="UP001296967"/>
    </source>
</evidence>
<keyword evidence="2" id="KW-0472">Membrane</keyword>
<feature type="region of interest" description="Disordered" evidence="1">
    <location>
        <begin position="189"/>
        <end position="233"/>
    </location>
</feature>
<name>A0AAJ0UHY9_HALSE</name>
<reference evidence="4" key="1">
    <citation type="submission" date="2017-05" db="EMBL/GenBank/DDBJ databases">
        <authorList>
            <person name="Imhoff J.F."/>
            <person name="Rahn T."/>
            <person name="Kuenzel S."/>
            <person name="Neulinger S.C."/>
        </authorList>
    </citation>
    <scope>NUCLEOTIDE SEQUENCE</scope>
    <source>
        <strain evidence="4">DSM 4395</strain>
    </source>
</reference>
<proteinExistence type="predicted"/>
<evidence type="ECO:0000256" key="1">
    <source>
        <dbReference type="SAM" id="MobiDB-lite"/>
    </source>
</evidence>
<accession>A0AAJ0UHY9</accession>
<dbReference type="AlphaFoldDB" id="A0AAJ0UHY9"/>
<protein>
    <recommendedName>
        <fullName evidence="3">YdbS-like PH domain-containing protein</fullName>
    </recommendedName>
</protein>
<dbReference type="Proteomes" id="UP001296967">
    <property type="component" value="Unassembled WGS sequence"/>
</dbReference>
<feature type="transmembrane region" description="Helical" evidence="2">
    <location>
        <begin position="71"/>
        <end position="94"/>
    </location>
</feature>
<keyword evidence="2" id="KW-1133">Transmembrane helix</keyword>
<dbReference type="RefSeq" id="WP_201246687.1">
    <property type="nucleotide sequence ID" value="NZ_NHSF01000070.1"/>
</dbReference>
<feature type="transmembrane region" description="Helical" evidence="2">
    <location>
        <begin position="38"/>
        <end position="59"/>
    </location>
</feature>
<feature type="compositionally biased region" description="Basic and acidic residues" evidence="1">
    <location>
        <begin position="208"/>
        <end position="217"/>
    </location>
</feature>
<organism evidence="4 5">
    <name type="scientific">Halochromatium salexigens</name>
    <name type="common">Chromatium salexigens</name>
    <dbReference type="NCBI Taxonomy" id="49447"/>
    <lineage>
        <taxon>Bacteria</taxon>
        <taxon>Pseudomonadati</taxon>
        <taxon>Pseudomonadota</taxon>
        <taxon>Gammaproteobacteria</taxon>
        <taxon>Chromatiales</taxon>
        <taxon>Chromatiaceae</taxon>
        <taxon>Halochromatium</taxon>
    </lineage>
</organism>
<evidence type="ECO:0000259" key="3">
    <source>
        <dbReference type="Pfam" id="PF03703"/>
    </source>
</evidence>
<evidence type="ECO:0000313" key="4">
    <source>
        <dbReference type="EMBL" id="MBK5931856.1"/>
    </source>
</evidence>
<evidence type="ECO:0000256" key="2">
    <source>
        <dbReference type="SAM" id="Phobius"/>
    </source>
</evidence>
<sequence>MSEFAFEPVHGLPENLPPGEALRWQGAPDWRVLARRAFYVRTVAFYFVLLMLLRLAVLIAEGISFRDAVLWSLWMGTLALLAIGILTLLAWLYSRSTVYSITDRRVVIRFGVALPMAVNIPFKSIESAGLRTYPDGSGDIPLVLSEDQKVSYLIMWPNVRPWRFSNAQPMLRSIPDAAQVAEILAEALRSATADEDEPTSVPAQDGIQDTKRDRAASTDELSLEPTPAKAGGQ</sequence>
<keyword evidence="2" id="KW-0812">Transmembrane</keyword>
<dbReference type="InterPro" id="IPR054839">
    <property type="entry name" value="puhB_PGC"/>
</dbReference>
<comment type="caution">
    <text evidence="4">The sequence shown here is derived from an EMBL/GenBank/DDBJ whole genome shotgun (WGS) entry which is preliminary data.</text>
</comment>
<dbReference type="Pfam" id="PF03703">
    <property type="entry name" value="bPH_2"/>
    <property type="match status" value="1"/>
</dbReference>
<gene>
    <name evidence="4" type="ORF">CCR82_15300</name>
</gene>
<feature type="domain" description="YdbS-like PH" evidence="3">
    <location>
        <begin position="95"/>
        <end position="183"/>
    </location>
</feature>